<accession>A0AAW3PKV1</accession>
<proteinExistence type="predicted"/>
<gene>
    <name evidence="2" type="ORF">WL88_07970</name>
</gene>
<dbReference type="Proteomes" id="UP000063236">
    <property type="component" value="Unassembled WGS sequence"/>
</dbReference>
<evidence type="ECO:0000313" key="2">
    <source>
        <dbReference type="EMBL" id="KWF57472.1"/>
    </source>
</evidence>
<dbReference type="AlphaFoldDB" id="A0AAW3PKV1"/>
<feature type="region of interest" description="Disordered" evidence="1">
    <location>
        <begin position="1"/>
        <end position="33"/>
    </location>
</feature>
<comment type="caution">
    <text evidence="2">The sequence shown here is derived from an EMBL/GenBank/DDBJ whole genome shotgun (WGS) entry which is preliminary data.</text>
</comment>
<protein>
    <submittedName>
        <fullName evidence="2">Uncharacterized protein</fullName>
    </submittedName>
</protein>
<sequence length="63" mass="7052">MNAQSSGERHDATCAGRPLQRTEARMHSMRSSRSTMQFTGCVVSPHPHACMSRHHMRNSAMLV</sequence>
<reference evidence="2 3" key="1">
    <citation type="submission" date="2015-11" db="EMBL/GenBank/DDBJ databases">
        <title>Expanding the genomic diversity of Burkholderia species for the development of highly accurate diagnostics.</title>
        <authorList>
            <person name="Sahl J."/>
            <person name="Keim P."/>
            <person name="Wagner D."/>
        </authorList>
    </citation>
    <scope>NUCLEOTIDE SEQUENCE [LARGE SCALE GENOMIC DNA]</scope>
    <source>
        <strain evidence="2 3">MSMB378WGS</strain>
    </source>
</reference>
<organism evidence="2 3">
    <name type="scientific">Burkholderia diffusa</name>
    <dbReference type="NCBI Taxonomy" id="488732"/>
    <lineage>
        <taxon>Bacteria</taxon>
        <taxon>Pseudomonadati</taxon>
        <taxon>Pseudomonadota</taxon>
        <taxon>Betaproteobacteria</taxon>
        <taxon>Burkholderiales</taxon>
        <taxon>Burkholderiaceae</taxon>
        <taxon>Burkholderia</taxon>
        <taxon>Burkholderia cepacia complex</taxon>
    </lineage>
</organism>
<name>A0AAW3PKV1_9BURK</name>
<dbReference type="EMBL" id="LPJV01000014">
    <property type="protein sequence ID" value="KWF57472.1"/>
    <property type="molecule type" value="Genomic_DNA"/>
</dbReference>
<evidence type="ECO:0000313" key="3">
    <source>
        <dbReference type="Proteomes" id="UP000063236"/>
    </source>
</evidence>
<evidence type="ECO:0000256" key="1">
    <source>
        <dbReference type="SAM" id="MobiDB-lite"/>
    </source>
</evidence>